<gene>
    <name evidence="14" type="ORF">AB6A40_006483</name>
</gene>
<dbReference type="PROSITE" id="PS00028">
    <property type="entry name" value="ZINC_FINGER_C2H2_1"/>
    <property type="match status" value="1"/>
</dbReference>
<feature type="compositionally biased region" description="Polar residues" evidence="11">
    <location>
        <begin position="189"/>
        <end position="200"/>
    </location>
</feature>
<sequence length="370" mass="40766">MITEASYIEIMKNCSKWNSRIEAERRSRYPVLDAQTGTAQRPSSYAFLSVSQRYPPTKPSQVCTYMCKRWRKRAAAPSSDATEMKYILQCNPAIADALNQANSTPPSINSDFPVSQETSLPGSDTSQSEKRTSRSSYEQSFDNELDEPSDEDGGDGSDEDDWSEGKKKRKRKAPGGNAGGGKSSRRGTSHANTPQPTSVISAADAKPFVCTHCGARYKSRPGLTYHRAHVHPEATSPVEPRLKSPPIDVSTICDLCLGDCKMNKKTSEAETLISCHDCGRSGHPSCLKFTENMITSTRKYGWQCIECKSCAICGTSDNDDQLLFCDDCDRGFHLYCLRPKLSTAPDGEWSRHLCQLEFGATASRPIIGTK</sequence>
<keyword evidence="4" id="KW-0677">Repeat</keyword>
<proteinExistence type="inferred from homology"/>
<feature type="region of interest" description="Disordered" evidence="11">
    <location>
        <begin position="99"/>
        <end position="200"/>
    </location>
</feature>
<dbReference type="InterPro" id="IPR019787">
    <property type="entry name" value="Znf_PHD-finger"/>
</dbReference>
<evidence type="ECO:0000259" key="12">
    <source>
        <dbReference type="PROSITE" id="PS50016"/>
    </source>
</evidence>
<dbReference type="SMART" id="SM00249">
    <property type="entry name" value="PHD"/>
    <property type="match status" value="2"/>
</dbReference>
<keyword evidence="9" id="KW-0539">Nucleus</keyword>
<dbReference type="InterPro" id="IPR013087">
    <property type="entry name" value="Znf_C2H2_type"/>
</dbReference>
<comment type="caution">
    <text evidence="14">The sequence shown here is derived from an EMBL/GenBank/DDBJ whole genome shotgun (WGS) entry which is preliminary data.</text>
</comment>
<feature type="domain" description="C2H2-type" evidence="13">
    <location>
        <begin position="208"/>
        <end position="236"/>
    </location>
</feature>
<dbReference type="PROSITE" id="PS50016">
    <property type="entry name" value="ZF_PHD_2"/>
    <property type="match status" value="2"/>
</dbReference>
<keyword evidence="15" id="KW-1185">Reference proteome</keyword>
<feature type="domain" description="PHD-type" evidence="12">
    <location>
        <begin position="307"/>
        <end position="357"/>
    </location>
</feature>
<evidence type="ECO:0000256" key="6">
    <source>
        <dbReference type="ARBA" id="ARBA00022833"/>
    </source>
</evidence>
<feature type="domain" description="PHD-type" evidence="12">
    <location>
        <begin position="250"/>
        <end position="310"/>
    </location>
</feature>
<organism evidence="14 15">
    <name type="scientific">Gnathostoma spinigerum</name>
    <dbReference type="NCBI Taxonomy" id="75299"/>
    <lineage>
        <taxon>Eukaryota</taxon>
        <taxon>Metazoa</taxon>
        <taxon>Ecdysozoa</taxon>
        <taxon>Nematoda</taxon>
        <taxon>Chromadorea</taxon>
        <taxon>Rhabditida</taxon>
        <taxon>Spirurina</taxon>
        <taxon>Gnathostomatomorpha</taxon>
        <taxon>Gnathostomatoidea</taxon>
        <taxon>Gnathostomatidae</taxon>
        <taxon>Gnathostoma</taxon>
    </lineage>
</organism>
<comment type="similarity">
    <text evidence="2">Belongs to the requiem/DPF family.</text>
</comment>
<evidence type="ECO:0000256" key="11">
    <source>
        <dbReference type="SAM" id="MobiDB-lite"/>
    </source>
</evidence>
<keyword evidence="3" id="KW-0479">Metal-binding</keyword>
<dbReference type="InterPro" id="IPR013083">
    <property type="entry name" value="Znf_RING/FYVE/PHD"/>
</dbReference>
<reference evidence="14 15" key="1">
    <citation type="submission" date="2024-08" db="EMBL/GenBank/DDBJ databases">
        <title>Gnathostoma spinigerum genome.</title>
        <authorList>
            <person name="Gonzalez-Bertolin B."/>
            <person name="Monzon S."/>
            <person name="Zaballos A."/>
            <person name="Jimenez P."/>
            <person name="Dekumyoy P."/>
            <person name="Varona S."/>
            <person name="Cuesta I."/>
            <person name="Sumanam S."/>
            <person name="Adisakwattana P."/>
            <person name="Gasser R.B."/>
            <person name="Hernandez-Gonzalez A."/>
            <person name="Young N.D."/>
            <person name="Perteguer M.J."/>
        </authorList>
    </citation>
    <scope>NUCLEOTIDE SEQUENCE [LARGE SCALE GENOMIC DNA]</scope>
    <source>
        <strain evidence="14">AL3</strain>
        <tissue evidence="14">Liver</tissue>
    </source>
</reference>
<evidence type="ECO:0000313" key="15">
    <source>
        <dbReference type="Proteomes" id="UP001608902"/>
    </source>
</evidence>
<dbReference type="Gene3D" id="3.30.40.10">
    <property type="entry name" value="Zinc/RING finger domain, C3HC4 (zinc finger)"/>
    <property type="match status" value="1"/>
</dbReference>
<dbReference type="SUPFAM" id="SSF57667">
    <property type="entry name" value="beta-beta-alpha zinc fingers"/>
    <property type="match status" value="1"/>
</dbReference>
<evidence type="ECO:0000256" key="1">
    <source>
        <dbReference type="ARBA" id="ARBA00004123"/>
    </source>
</evidence>
<evidence type="ECO:0000256" key="10">
    <source>
        <dbReference type="PROSITE-ProRule" id="PRU00042"/>
    </source>
</evidence>
<keyword evidence="7" id="KW-0805">Transcription regulation</keyword>
<keyword evidence="5 10" id="KW-0863">Zinc-finger</keyword>
<evidence type="ECO:0000256" key="7">
    <source>
        <dbReference type="ARBA" id="ARBA00023015"/>
    </source>
</evidence>
<dbReference type="InterPro" id="IPR001965">
    <property type="entry name" value="Znf_PHD"/>
</dbReference>
<dbReference type="InterPro" id="IPR036236">
    <property type="entry name" value="Znf_C2H2_sf"/>
</dbReference>
<dbReference type="PANTHER" id="PTHR45888">
    <property type="entry name" value="HL01030P-RELATED"/>
    <property type="match status" value="1"/>
</dbReference>
<protein>
    <submittedName>
        <fullName evidence="14">Uncharacterized protein</fullName>
    </submittedName>
</protein>
<dbReference type="Pfam" id="PF00628">
    <property type="entry name" value="PHD"/>
    <property type="match status" value="2"/>
</dbReference>
<evidence type="ECO:0000256" key="8">
    <source>
        <dbReference type="ARBA" id="ARBA00023163"/>
    </source>
</evidence>
<keyword evidence="8" id="KW-0804">Transcription</keyword>
<keyword evidence="6" id="KW-0862">Zinc</keyword>
<dbReference type="FunFam" id="3.30.40.10:FF:000005">
    <property type="entry name" value="zinc finger protein isoform X1"/>
    <property type="match status" value="1"/>
</dbReference>
<feature type="compositionally biased region" description="Acidic residues" evidence="11">
    <location>
        <begin position="141"/>
        <end position="162"/>
    </location>
</feature>
<evidence type="ECO:0000256" key="2">
    <source>
        <dbReference type="ARBA" id="ARBA00010539"/>
    </source>
</evidence>
<dbReference type="SUPFAM" id="SSF57903">
    <property type="entry name" value="FYVE/PHD zinc finger"/>
    <property type="match status" value="2"/>
</dbReference>
<dbReference type="Proteomes" id="UP001608902">
    <property type="component" value="Unassembled WGS sequence"/>
</dbReference>
<dbReference type="InterPro" id="IPR025750">
    <property type="entry name" value="DPF1-3_N"/>
</dbReference>
<dbReference type="PANTHER" id="PTHR45888:SF5">
    <property type="entry name" value="D4, ISOFORM A"/>
    <property type="match status" value="1"/>
</dbReference>
<evidence type="ECO:0000256" key="9">
    <source>
        <dbReference type="ARBA" id="ARBA00023242"/>
    </source>
</evidence>
<evidence type="ECO:0000259" key="13">
    <source>
        <dbReference type="PROSITE" id="PS50157"/>
    </source>
</evidence>
<evidence type="ECO:0000256" key="5">
    <source>
        <dbReference type="ARBA" id="ARBA00022771"/>
    </source>
</evidence>
<dbReference type="AlphaFoldDB" id="A0ABD6ER61"/>
<dbReference type="InterPro" id="IPR011011">
    <property type="entry name" value="Znf_FYVE_PHD"/>
</dbReference>
<evidence type="ECO:0000256" key="3">
    <source>
        <dbReference type="ARBA" id="ARBA00022723"/>
    </source>
</evidence>
<dbReference type="EMBL" id="JBGFUD010004616">
    <property type="protein sequence ID" value="MFH4979774.1"/>
    <property type="molecule type" value="Genomic_DNA"/>
</dbReference>
<comment type="subcellular location">
    <subcellularLocation>
        <location evidence="1">Nucleus</location>
    </subcellularLocation>
</comment>
<dbReference type="Pfam" id="PF14051">
    <property type="entry name" value="DPF1-3_N"/>
    <property type="match status" value="1"/>
</dbReference>
<evidence type="ECO:0000313" key="14">
    <source>
        <dbReference type="EMBL" id="MFH4979774.1"/>
    </source>
</evidence>
<evidence type="ECO:0000256" key="4">
    <source>
        <dbReference type="ARBA" id="ARBA00022737"/>
    </source>
</evidence>
<dbReference type="GO" id="GO:0008270">
    <property type="term" value="F:zinc ion binding"/>
    <property type="evidence" value="ECO:0007669"/>
    <property type="project" value="UniProtKB-KW"/>
</dbReference>
<name>A0ABD6ER61_9BILA</name>
<accession>A0ABD6ER61</accession>
<dbReference type="PROSITE" id="PS50157">
    <property type="entry name" value="ZINC_FINGER_C2H2_2"/>
    <property type="match status" value="1"/>
</dbReference>
<feature type="compositionally biased region" description="Polar residues" evidence="11">
    <location>
        <begin position="99"/>
        <end position="126"/>
    </location>
</feature>
<dbReference type="GO" id="GO:0005634">
    <property type="term" value="C:nucleus"/>
    <property type="evidence" value="ECO:0007669"/>
    <property type="project" value="UniProtKB-SubCell"/>
</dbReference>